<evidence type="ECO:0000256" key="1">
    <source>
        <dbReference type="SAM" id="MobiDB-lite"/>
    </source>
</evidence>
<organism evidence="2 3">
    <name type="scientific">Venturia effusa</name>
    <dbReference type="NCBI Taxonomy" id="50376"/>
    <lineage>
        <taxon>Eukaryota</taxon>
        <taxon>Fungi</taxon>
        <taxon>Dikarya</taxon>
        <taxon>Ascomycota</taxon>
        <taxon>Pezizomycotina</taxon>
        <taxon>Dothideomycetes</taxon>
        <taxon>Pleosporomycetidae</taxon>
        <taxon>Venturiales</taxon>
        <taxon>Venturiaceae</taxon>
        <taxon>Venturia</taxon>
    </lineage>
</organism>
<reference evidence="2 3" key="1">
    <citation type="submission" date="2019-07" db="EMBL/GenBank/DDBJ databases">
        <title>Finished genome of Venturia effusa.</title>
        <authorList>
            <person name="Young C.A."/>
            <person name="Cox M.P."/>
            <person name="Ganley A.R.D."/>
            <person name="David W.J."/>
        </authorList>
    </citation>
    <scope>NUCLEOTIDE SEQUENCE [LARGE SCALE GENOMIC DNA]</scope>
    <source>
        <strain evidence="3">albino</strain>
    </source>
</reference>
<name>A0A517LED5_9PEZI</name>
<evidence type="ECO:0000313" key="2">
    <source>
        <dbReference type="EMBL" id="QDS74001.1"/>
    </source>
</evidence>
<feature type="compositionally biased region" description="Acidic residues" evidence="1">
    <location>
        <begin position="158"/>
        <end position="170"/>
    </location>
</feature>
<accession>A0A517LED5</accession>
<proteinExistence type="predicted"/>
<feature type="region of interest" description="Disordered" evidence="1">
    <location>
        <begin position="154"/>
        <end position="185"/>
    </location>
</feature>
<sequence length="185" mass="20884">MGQQQSSSIAWKYDEDKDLDNIRTQNPAITWQQLALFLNRRHHEDTPVRTAQEVRERYAQIAGEENDDDTPQKSGINSHTAVITDTTPAEEQASQPQLTQAQSDLRAHYLAWKSEPRTAPGISTYNEYARTYFRRPAVSSWYRIVPGPLVRHGTSGIEVEEEDGNDEACDQDTPGKSNHGSKEAD</sequence>
<keyword evidence="3" id="KW-1185">Reference proteome</keyword>
<evidence type="ECO:0000313" key="3">
    <source>
        <dbReference type="Proteomes" id="UP000316270"/>
    </source>
</evidence>
<gene>
    <name evidence="2" type="ORF">FKW77_008751</name>
</gene>
<dbReference type="Proteomes" id="UP000316270">
    <property type="component" value="Chromosome 10"/>
</dbReference>
<dbReference type="EMBL" id="CP042194">
    <property type="protein sequence ID" value="QDS74001.1"/>
    <property type="molecule type" value="Genomic_DNA"/>
</dbReference>
<dbReference type="OrthoDB" id="10477395at2759"/>
<protein>
    <submittedName>
        <fullName evidence="2">Uncharacterized protein</fullName>
    </submittedName>
</protein>
<dbReference type="AlphaFoldDB" id="A0A517LED5"/>